<reference evidence="2 3" key="1">
    <citation type="submission" date="2019-01" db="EMBL/GenBank/DDBJ databases">
        <title>Muriicola soli sp. nov., isolated from soil.</title>
        <authorList>
            <person name="Kang H.J."/>
            <person name="Kim S.B."/>
        </authorList>
    </citation>
    <scope>NUCLEOTIDE SEQUENCE [LARGE SCALE GENOMIC DNA]</scope>
    <source>
        <strain evidence="2 3">MMS17-SY002</strain>
    </source>
</reference>
<keyword evidence="3" id="KW-1185">Reference proteome</keyword>
<evidence type="ECO:0000313" key="3">
    <source>
        <dbReference type="Proteomes" id="UP000290889"/>
    </source>
</evidence>
<dbReference type="RefSeq" id="WP_129606054.1">
    <property type="nucleotide sequence ID" value="NZ_CP035544.1"/>
</dbReference>
<dbReference type="OrthoDB" id="1446823at2"/>
<feature type="signal peptide" evidence="1">
    <location>
        <begin position="1"/>
        <end position="20"/>
    </location>
</feature>
<gene>
    <name evidence="2" type="ORF">EQY75_11645</name>
</gene>
<proteinExistence type="predicted"/>
<name>A0A411EBL1_9FLAO</name>
<dbReference type="AlphaFoldDB" id="A0A411EBL1"/>
<dbReference type="EMBL" id="CP035544">
    <property type="protein sequence ID" value="QBA65122.1"/>
    <property type="molecule type" value="Genomic_DNA"/>
</dbReference>
<evidence type="ECO:0000313" key="2">
    <source>
        <dbReference type="EMBL" id="QBA65122.1"/>
    </source>
</evidence>
<protein>
    <submittedName>
        <fullName evidence="2">Uncharacterized protein</fullName>
    </submittedName>
</protein>
<keyword evidence="1" id="KW-0732">Signal</keyword>
<evidence type="ECO:0000256" key="1">
    <source>
        <dbReference type="SAM" id="SignalP"/>
    </source>
</evidence>
<dbReference type="KEGG" id="mur:EQY75_11645"/>
<accession>A0A411EBL1</accession>
<feature type="chain" id="PRO_5019147143" evidence="1">
    <location>
        <begin position="21"/>
        <end position="119"/>
    </location>
</feature>
<organism evidence="2 3">
    <name type="scientific">Muriicola soli</name>
    <dbReference type="NCBI Taxonomy" id="2507538"/>
    <lineage>
        <taxon>Bacteria</taxon>
        <taxon>Pseudomonadati</taxon>
        <taxon>Bacteroidota</taxon>
        <taxon>Flavobacteriia</taxon>
        <taxon>Flavobacteriales</taxon>
        <taxon>Flavobacteriaceae</taxon>
        <taxon>Muriicola</taxon>
    </lineage>
</organism>
<dbReference type="Proteomes" id="UP000290889">
    <property type="component" value="Chromosome"/>
</dbReference>
<sequence length="119" mass="13524">MNRLLLIALCFLGGSLSLQAQQTQQTSIEKGTVLTINEPVSDEYRYVLFPRKNFIIKRGGIANLKSVYGKKVEVVHYSYTDNGDTRVTLRRTDGRKFFRNFKTVDAYLEDALTAGELVK</sequence>